<name>A0A9W7Y9Q2_9FUNG</name>
<proteinExistence type="predicted"/>
<dbReference type="AlphaFoldDB" id="A0A9W7Y9Q2"/>
<dbReference type="EMBL" id="JANBOI010000952">
    <property type="protein sequence ID" value="KAJ1727892.1"/>
    <property type="molecule type" value="Genomic_DNA"/>
</dbReference>
<keyword evidence="2" id="KW-1185">Reference proteome</keyword>
<comment type="caution">
    <text evidence="1">The sequence shown here is derived from an EMBL/GenBank/DDBJ whole genome shotgun (WGS) entry which is preliminary data.</text>
</comment>
<dbReference type="Proteomes" id="UP001143981">
    <property type="component" value="Unassembled WGS sequence"/>
</dbReference>
<evidence type="ECO:0000313" key="2">
    <source>
        <dbReference type="Proteomes" id="UP001143981"/>
    </source>
</evidence>
<reference evidence="1" key="1">
    <citation type="submission" date="2022-07" db="EMBL/GenBank/DDBJ databases">
        <title>Phylogenomic reconstructions and comparative analyses of Kickxellomycotina fungi.</title>
        <authorList>
            <person name="Reynolds N.K."/>
            <person name="Stajich J.E."/>
            <person name="Barry K."/>
            <person name="Grigoriev I.V."/>
            <person name="Crous P."/>
            <person name="Smith M.E."/>
        </authorList>
    </citation>
    <scope>NUCLEOTIDE SEQUENCE</scope>
    <source>
        <strain evidence="1">BCRC 34381</strain>
    </source>
</reference>
<accession>A0A9W7Y9Q2</accession>
<sequence length="126" mass="13540">MASQFVFYFNGYPTDTVMDMAMYGSSQQLEAAAISIMEAAGMINRERETVALFCDPFHGVPYTFGQPFGDGFMHHGPDGYDSDQSTGTADSGYFSSAGHHAHSVYPVIYVASVAAPAGVVLPRARL</sequence>
<organism evidence="1 2">
    <name type="scientific">Coemansia biformis</name>
    <dbReference type="NCBI Taxonomy" id="1286918"/>
    <lineage>
        <taxon>Eukaryota</taxon>
        <taxon>Fungi</taxon>
        <taxon>Fungi incertae sedis</taxon>
        <taxon>Zoopagomycota</taxon>
        <taxon>Kickxellomycotina</taxon>
        <taxon>Kickxellomycetes</taxon>
        <taxon>Kickxellales</taxon>
        <taxon>Kickxellaceae</taxon>
        <taxon>Coemansia</taxon>
    </lineage>
</organism>
<evidence type="ECO:0000313" key="1">
    <source>
        <dbReference type="EMBL" id="KAJ1727892.1"/>
    </source>
</evidence>
<gene>
    <name evidence="1" type="ORF">LPJ61_004336</name>
</gene>
<protein>
    <submittedName>
        <fullName evidence="1">Uncharacterized protein</fullName>
    </submittedName>
</protein>